<dbReference type="GO" id="GO:0009089">
    <property type="term" value="P:lysine biosynthetic process via diaminopimelate"/>
    <property type="evidence" value="ECO:0007669"/>
    <property type="project" value="TreeGrafter"/>
</dbReference>
<keyword evidence="2 3" id="KW-0663">Pyridoxal phosphate</keyword>
<dbReference type="Proteomes" id="UP000655830">
    <property type="component" value="Unassembled WGS sequence"/>
</dbReference>
<evidence type="ECO:0000313" key="6">
    <source>
        <dbReference type="Proteomes" id="UP000655830"/>
    </source>
</evidence>
<dbReference type="GO" id="GO:0008836">
    <property type="term" value="F:diaminopimelate decarboxylase activity"/>
    <property type="evidence" value="ECO:0007669"/>
    <property type="project" value="TreeGrafter"/>
</dbReference>
<dbReference type="InterPro" id="IPR022644">
    <property type="entry name" value="De-COase2_N"/>
</dbReference>
<dbReference type="EMBL" id="JACRSY010000006">
    <property type="protein sequence ID" value="MBC8578949.1"/>
    <property type="molecule type" value="Genomic_DNA"/>
</dbReference>
<feature type="active site" description="Proton donor" evidence="3">
    <location>
        <position position="324"/>
    </location>
</feature>
<sequence>MKVDYNNLITPCFVINKKELQANINSLHIALANNWNNYMIGYSFKTNSLPWLVNFYKENNCYAEVVSESEYNLALTLGYTKDKIIYNGPIKYKDLFLDAIIEGSIVNLDSQREIRWLEELPKDKKYKVGVRVNYDIEADCPGESTCGMDGGRFGFNLENNSLAQALEKIEKLENIQISGLHMHISSKTRSLNIYRSIANKVCEIKRQFGLELEYIDVGGGFFGGLSTKPSYDEYVRIIKDELEMEFSPEETTLILEPGASVVGSPIDYICRVMDVKETNLNRFVITNGSRTHIDPLMHKANYFSNLIEVKENVIDKQVVCGFTCMENDRIMTLNDEKELKEGSYIEFNKVGAYTMCLSPLFIEYFPTVYVKENNLLEVVREKWSPIEYIQKCKR</sequence>
<keyword evidence="6" id="KW-1185">Reference proteome</keyword>
<comment type="cofactor">
    <cofactor evidence="1 3">
        <name>pyridoxal 5'-phosphate</name>
        <dbReference type="ChEBI" id="CHEBI:597326"/>
    </cofactor>
</comment>
<gene>
    <name evidence="5" type="ORF">H8718_05300</name>
</gene>
<dbReference type="SUPFAM" id="SSF51419">
    <property type="entry name" value="PLP-binding barrel"/>
    <property type="match status" value="1"/>
</dbReference>
<evidence type="ECO:0000256" key="1">
    <source>
        <dbReference type="ARBA" id="ARBA00001933"/>
    </source>
</evidence>
<evidence type="ECO:0000313" key="5">
    <source>
        <dbReference type="EMBL" id="MBC8578949.1"/>
    </source>
</evidence>
<accession>A0A926IDK2</accession>
<name>A0A926IDK2_9FIRM</name>
<dbReference type="InterPro" id="IPR029066">
    <property type="entry name" value="PLP-binding_barrel"/>
</dbReference>
<dbReference type="Pfam" id="PF02784">
    <property type="entry name" value="Orn_Arg_deC_N"/>
    <property type="match status" value="1"/>
</dbReference>
<evidence type="ECO:0000259" key="4">
    <source>
        <dbReference type="Pfam" id="PF02784"/>
    </source>
</evidence>
<evidence type="ECO:0000256" key="2">
    <source>
        <dbReference type="ARBA" id="ARBA00022898"/>
    </source>
</evidence>
<dbReference type="AlphaFoldDB" id="A0A926IDK2"/>
<dbReference type="PANTHER" id="PTHR43727:SF2">
    <property type="entry name" value="GROUP IV DECARBOXYLASE"/>
    <property type="match status" value="1"/>
</dbReference>
<proteinExistence type="predicted"/>
<reference evidence="5" key="1">
    <citation type="submission" date="2020-08" db="EMBL/GenBank/DDBJ databases">
        <title>Genome public.</title>
        <authorList>
            <person name="Liu C."/>
            <person name="Sun Q."/>
        </authorList>
    </citation>
    <scope>NUCLEOTIDE SEQUENCE</scope>
    <source>
        <strain evidence="5">NSJ-12</strain>
    </source>
</reference>
<dbReference type="SUPFAM" id="SSF50621">
    <property type="entry name" value="Alanine racemase C-terminal domain-like"/>
    <property type="match status" value="1"/>
</dbReference>
<evidence type="ECO:0000256" key="3">
    <source>
        <dbReference type="PIRSR" id="PIRSR600183-50"/>
    </source>
</evidence>
<protein>
    <submittedName>
        <fullName evidence="5">Pyridoxal-dependent decarboxylase</fullName>
    </submittedName>
</protein>
<dbReference type="PRINTS" id="PR01179">
    <property type="entry name" value="ODADCRBXLASE"/>
</dbReference>
<dbReference type="PANTHER" id="PTHR43727">
    <property type="entry name" value="DIAMINOPIMELATE DECARBOXYLASE"/>
    <property type="match status" value="1"/>
</dbReference>
<organism evidence="5 6">
    <name type="scientific">Zhenhengia yiwuensis</name>
    <dbReference type="NCBI Taxonomy" id="2763666"/>
    <lineage>
        <taxon>Bacteria</taxon>
        <taxon>Bacillati</taxon>
        <taxon>Bacillota</taxon>
        <taxon>Clostridia</taxon>
        <taxon>Lachnospirales</taxon>
        <taxon>Lachnospiraceae</taxon>
        <taxon>Zhenhengia</taxon>
    </lineage>
</organism>
<feature type="modified residue" description="N6-(pyridoxal phosphate)lysine" evidence="3">
    <location>
        <position position="45"/>
    </location>
</feature>
<feature type="domain" description="Orn/DAP/Arg decarboxylase 2 N-terminal" evidence="4">
    <location>
        <begin position="22"/>
        <end position="262"/>
    </location>
</feature>
<dbReference type="Gene3D" id="3.20.20.10">
    <property type="entry name" value="Alanine racemase"/>
    <property type="match status" value="1"/>
</dbReference>
<comment type="caution">
    <text evidence="5">The sequence shown here is derived from an EMBL/GenBank/DDBJ whole genome shotgun (WGS) entry which is preliminary data.</text>
</comment>
<dbReference type="InterPro" id="IPR000183">
    <property type="entry name" value="Orn/DAP/Arg_de-COase"/>
</dbReference>
<dbReference type="Gene3D" id="2.40.37.10">
    <property type="entry name" value="Lyase, Ornithine Decarboxylase, Chain A, domain 1"/>
    <property type="match status" value="1"/>
</dbReference>
<dbReference type="InterPro" id="IPR009006">
    <property type="entry name" value="Ala_racemase/Decarboxylase_C"/>
</dbReference>